<evidence type="ECO:0000313" key="1">
    <source>
        <dbReference type="EMBL" id="ETN68017.1"/>
    </source>
</evidence>
<dbReference type="AlphaFoldDB" id="W5JUI5"/>
<dbReference type="VEuPathDB" id="VectorBase:ADAR2_004133"/>
<evidence type="ECO:0000313" key="2">
    <source>
        <dbReference type="EnsemblMetazoa" id="ADAC000153-PA"/>
    </source>
</evidence>
<organism evidence="1">
    <name type="scientific">Anopheles darlingi</name>
    <name type="common">Mosquito</name>
    <dbReference type="NCBI Taxonomy" id="43151"/>
    <lineage>
        <taxon>Eukaryota</taxon>
        <taxon>Metazoa</taxon>
        <taxon>Ecdysozoa</taxon>
        <taxon>Arthropoda</taxon>
        <taxon>Hexapoda</taxon>
        <taxon>Insecta</taxon>
        <taxon>Pterygota</taxon>
        <taxon>Neoptera</taxon>
        <taxon>Endopterygota</taxon>
        <taxon>Diptera</taxon>
        <taxon>Nematocera</taxon>
        <taxon>Culicoidea</taxon>
        <taxon>Culicidae</taxon>
        <taxon>Anophelinae</taxon>
        <taxon>Anopheles</taxon>
    </lineage>
</organism>
<gene>
    <name evidence="1" type="ORF">AND_000153</name>
</gene>
<reference evidence="1" key="3">
    <citation type="journal article" date="2013" name="Nucleic Acids Res.">
        <title>The genome of Anopheles darlingi, the main neotropical malaria vector.</title>
        <authorList>
            <person name="Marinotti O."/>
            <person name="Cerqueira G.C."/>
            <person name="de Almeida L.G."/>
            <person name="Ferro M.I."/>
            <person name="Loreto E.L."/>
            <person name="Zaha A."/>
            <person name="Teixeira S.M."/>
            <person name="Wespiser A.R."/>
            <person name="Almeida E Silva A."/>
            <person name="Schlindwein A.D."/>
            <person name="Pacheco A.C."/>
            <person name="Silva A.L."/>
            <person name="Graveley B.R."/>
            <person name="Walenz B.P."/>
            <person name="Lima Bde A."/>
            <person name="Ribeiro C.A."/>
            <person name="Nunes-Silva C.G."/>
            <person name="de Carvalho C.R."/>
            <person name="Soares C.M."/>
            <person name="de Menezes C.B."/>
            <person name="Matiolli C."/>
            <person name="Caffrey D."/>
            <person name="Araujo D.A."/>
            <person name="de Oliveira D.M."/>
            <person name="Golenbock D."/>
            <person name="Grisard E.C."/>
            <person name="Fantinatti-Garboggini F."/>
            <person name="de Carvalho F.M."/>
            <person name="Barcellos F.G."/>
            <person name="Prosdocimi F."/>
            <person name="May G."/>
            <person name="Azevedo Junior G.M."/>
            <person name="Guimaraes G.M."/>
            <person name="Goldman G.H."/>
            <person name="Padilha I.Q."/>
            <person name="Batista Jda S."/>
            <person name="Ferro J.A."/>
            <person name="Ribeiro J.M."/>
            <person name="Fietto J.L."/>
            <person name="Dabbas K.M."/>
            <person name="Cerdeira L."/>
            <person name="Agnez-Lima L.F."/>
            <person name="Brocchi M."/>
            <person name="de Carvalho M.O."/>
            <person name="Teixeira Mde M."/>
            <person name="Diniz Maia Mde M."/>
            <person name="Goldman M.H."/>
            <person name="Cruz Schneider M.P."/>
            <person name="Felipe M.S."/>
            <person name="Hungria M."/>
            <person name="Nicolas M.F."/>
            <person name="Pereira M."/>
            <person name="Montes M.A."/>
            <person name="Cantao M.E."/>
            <person name="Vincentz M."/>
            <person name="Rafael M.S."/>
            <person name="Silverman N."/>
            <person name="Stoco P.H."/>
            <person name="Souza R.C."/>
            <person name="Vicentini R."/>
            <person name="Gazzinelli R.T."/>
            <person name="Neves Rde O."/>
            <person name="Silva R."/>
            <person name="Astolfi-Filho S."/>
            <person name="Maciel T.E."/>
            <person name="Urmenyi T.P."/>
            <person name="Tadei W.P."/>
            <person name="Camargo E.P."/>
            <person name="de Vasconcelos A.T."/>
        </authorList>
    </citation>
    <scope>NUCLEOTIDE SEQUENCE</scope>
</reference>
<dbReference type="HOGENOM" id="CLU_2591707_0_0_1"/>
<reference evidence="1" key="2">
    <citation type="submission" date="2010-05" db="EMBL/GenBank/DDBJ databases">
        <authorList>
            <person name="Almeida L.G."/>
            <person name="Nicolas M.F."/>
            <person name="Souza R.C."/>
            <person name="Vasconcelos A.T.R."/>
        </authorList>
    </citation>
    <scope>NUCLEOTIDE SEQUENCE</scope>
</reference>
<name>W5JUI5_ANODA</name>
<evidence type="ECO:0000313" key="3">
    <source>
        <dbReference type="Proteomes" id="UP000000673"/>
    </source>
</evidence>
<sequence>MSDLQERIYKEVTNSEVFNLKNVNIYERLKKMFRKPDKTLNGVQFSASAKARALMNLHNNEAGRRFNYLLAAIDFYTRNR</sequence>
<reference evidence="2" key="4">
    <citation type="submission" date="2015-06" db="UniProtKB">
        <authorList>
            <consortium name="EnsemblMetazoa"/>
        </authorList>
    </citation>
    <scope>IDENTIFICATION</scope>
</reference>
<reference evidence="1 3" key="1">
    <citation type="journal article" date="2010" name="BMC Genomics">
        <title>Combination of measures distinguishes pre-miRNAs from other stem-loops in the genome of the newly sequenced Anopheles darlingi.</title>
        <authorList>
            <person name="Mendes N.D."/>
            <person name="Freitas A.T."/>
            <person name="Vasconcelos A.T."/>
            <person name="Sagot M.F."/>
        </authorList>
    </citation>
    <scope>NUCLEOTIDE SEQUENCE</scope>
</reference>
<dbReference type="Proteomes" id="UP000000673">
    <property type="component" value="Unassembled WGS sequence"/>
</dbReference>
<proteinExistence type="predicted"/>
<protein>
    <submittedName>
        <fullName evidence="1">Wingless</fullName>
    </submittedName>
</protein>
<dbReference type="EMBL" id="ADMH02000041">
    <property type="protein sequence ID" value="ETN68017.1"/>
    <property type="molecule type" value="Genomic_DNA"/>
</dbReference>
<dbReference type="VEuPathDB" id="VectorBase:ADAC000153"/>
<dbReference type="EnsemblMetazoa" id="ADAC000153-RA">
    <property type="protein sequence ID" value="ADAC000153-PA"/>
    <property type="gene ID" value="ADAC000153"/>
</dbReference>
<keyword evidence="3" id="KW-1185">Reference proteome</keyword>
<accession>W5JUI5</accession>